<dbReference type="AlphaFoldDB" id="A0A1N7QB42"/>
<evidence type="ECO:0000313" key="2">
    <source>
        <dbReference type="Proteomes" id="UP000185678"/>
    </source>
</evidence>
<dbReference type="GO" id="GO:0005829">
    <property type="term" value="C:cytosol"/>
    <property type="evidence" value="ECO:0007669"/>
    <property type="project" value="TreeGrafter"/>
</dbReference>
<dbReference type="CDD" id="cd01745">
    <property type="entry name" value="GATase1_2"/>
    <property type="match status" value="1"/>
</dbReference>
<dbReference type="Pfam" id="PF07722">
    <property type="entry name" value="Peptidase_C26"/>
    <property type="match status" value="1"/>
</dbReference>
<keyword evidence="1" id="KW-0315">Glutamine amidotransferase</keyword>
<proteinExistence type="predicted"/>
<dbReference type="STRING" id="80876.SAMN05421779_11340"/>
<sequence length="249" mass="26574">MVPPAEQTTGIMKRPVIGIPLDSEEGGGYSKFPWYALRKNYIESVVAAGGLPVLLPHHPELIDDYVAGLDGLLVPGGAFDVDPALFGASSRHETVVLKEGRTAFEIGITRRMLQLDRPVLGICGGQQLLNVILGGTLIQHIPDEISQPLAHEQPNPRTEPGHMVEVLADSLLHRITGEDSFPVNSAHHQAAAAVGPGVLVSARAPDGVIEAIEQPDAAFCLGVQWHPEYHISAADTKIFDAFLQACGAK</sequence>
<dbReference type="InterPro" id="IPR011697">
    <property type="entry name" value="Peptidase_C26"/>
</dbReference>
<dbReference type="InterPro" id="IPR029062">
    <property type="entry name" value="Class_I_gatase-like"/>
</dbReference>
<accession>A0A1N7QB42</accession>
<keyword evidence="2" id="KW-1185">Reference proteome</keyword>
<dbReference type="GO" id="GO:0033969">
    <property type="term" value="F:gamma-glutamyl-gamma-aminobutyrate hydrolase activity"/>
    <property type="evidence" value="ECO:0007669"/>
    <property type="project" value="TreeGrafter"/>
</dbReference>
<dbReference type="EMBL" id="FTOA01000013">
    <property type="protein sequence ID" value="SIT19949.1"/>
    <property type="molecule type" value="Genomic_DNA"/>
</dbReference>
<dbReference type="Proteomes" id="UP000185678">
    <property type="component" value="Unassembled WGS sequence"/>
</dbReference>
<dbReference type="Gene3D" id="3.40.50.880">
    <property type="match status" value="1"/>
</dbReference>
<keyword evidence="1" id="KW-0808">Transferase</keyword>
<reference evidence="1 2" key="1">
    <citation type="submission" date="2017-01" db="EMBL/GenBank/DDBJ databases">
        <authorList>
            <person name="Mah S.A."/>
            <person name="Swanson W.J."/>
            <person name="Moy G.W."/>
            <person name="Vacquier V.D."/>
        </authorList>
    </citation>
    <scope>NUCLEOTIDE SEQUENCE [LARGE SCALE GENOMIC DNA]</scope>
    <source>
        <strain evidence="1 2">DSM 11589</strain>
    </source>
</reference>
<dbReference type="SUPFAM" id="SSF52317">
    <property type="entry name" value="Class I glutamine amidotransferase-like"/>
    <property type="match status" value="1"/>
</dbReference>
<protein>
    <submittedName>
        <fullName evidence="1">Putative glutamine amidotransferase</fullName>
    </submittedName>
</protein>
<gene>
    <name evidence="1" type="ORF">SAMN05421779_11340</name>
</gene>
<dbReference type="GO" id="GO:0016740">
    <property type="term" value="F:transferase activity"/>
    <property type="evidence" value="ECO:0007669"/>
    <property type="project" value="UniProtKB-KW"/>
</dbReference>
<name>A0A1N7QB42_9PROT</name>
<dbReference type="InterPro" id="IPR044668">
    <property type="entry name" value="PuuD-like"/>
</dbReference>
<organism evidence="1 2">
    <name type="scientific">Insolitispirillum peregrinum</name>
    <dbReference type="NCBI Taxonomy" id="80876"/>
    <lineage>
        <taxon>Bacteria</taxon>
        <taxon>Pseudomonadati</taxon>
        <taxon>Pseudomonadota</taxon>
        <taxon>Alphaproteobacteria</taxon>
        <taxon>Rhodospirillales</taxon>
        <taxon>Novispirillaceae</taxon>
        <taxon>Insolitispirillum</taxon>
    </lineage>
</organism>
<dbReference type="GO" id="GO:0006598">
    <property type="term" value="P:polyamine catabolic process"/>
    <property type="evidence" value="ECO:0007669"/>
    <property type="project" value="TreeGrafter"/>
</dbReference>
<dbReference type="PANTHER" id="PTHR43235:SF1">
    <property type="entry name" value="GLUTAMINE AMIDOTRANSFERASE PB2B2.05-RELATED"/>
    <property type="match status" value="1"/>
</dbReference>
<dbReference type="PANTHER" id="PTHR43235">
    <property type="entry name" value="GLUTAMINE AMIDOTRANSFERASE PB2B2.05-RELATED"/>
    <property type="match status" value="1"/>
</dbReference>
<dbReference type="PROSITE" id="PS51273">
    <property type="entry name" value="GATASE_TYPE_1"/>
    <property type="match status" value="1"/>
</dbReference>
<evidence type="ECO:0000313" key="1">
    <source>
        <dbReference type="EMBL" id="SIT19949.1"/>
    </source>
</evidence>